<feature type="region of interest" description="Disordered" evidence="1">
    <location>
        <begin position="1"/>
        <end position="81"/>
    </location>
</feature>
<feature type="compositionally biased region" description="Low complexity" evidence="1">
    <location>
        <begin position="41"/>
        <end position="58"/>
    </location>
</feature>
<feature type="compositionally biased region" description="Basic and acidic residues" evidence="1">
    <location>
        <begin position="59"/>
        <end position="68"/>
    </location>
</feature>
<gene>
    <name evidence="2" type="ORF">AAE02nite_18810</name>
</gene>
<reference evidence="2 3" key="1">
    <citation type="submission" date="2019-07" db="EMBL/GenBank/DDBJ databases">
        <title>Whole genome shotgun sequence of Adhaeribacter aerolatus NBRC 106133.</title>
        <authorList>
            <person name="Hosoyama A."/>
            <person name="Uohara A."/>
            <person name="Ohji S."/>
            <person name="Ichikawa N."/>
        </authorList>
    </citation>
    <scope>NUCLEOTIDE SEQUENCE [LARGE SCALE GENOMIC DNA]</scope>
    <source>
        <strain evidence="2 3">NBRC 106133</strain>
    </source>
</reference>
<comment type="caution">
    <text evidence="2">The sequence shown here is derived from an EMBL/GenBank/DDBJ whole genome shotgun (WGS) entry which is preliminary data.</text>
</comment>
<dbReference type="Proteomes" id="UP000321532">
    <property type="component" value="Unassembled WGS sequence"/>
</dbReference>
<feature type="compositionally biased region" description="Basic and acidic residues" evidence="1">
    <location>
        <begin position="1"/>
        <end position="12"/>
    </location>
</feature>
<accession>A0A512AXH6</accession>
<dbReference type="AlphaFoldDB" id="A0A512AXH6"/>
<evidence type="ECO:0000313" key="2">
    <source>
        <dbReference type="EMBL" id="GEO04217.1"/>
    </source>
</evidence>
<evidence type="ECO:0000256" key="1">
    <source>
        <dbReference type="SAM" id="MobiDB-lite"/>
    </source>
</evidence>
<evidence type="ECO:0000313" key="3">
    <source>
        <dbReference type="Proteomes" id="UP000321532"/>
    </source>
</evidence>
<keyword evidence="3" id="KW-1185">Reference proteome</keyword>
<name>A0A512AXH6_9BACT</name>
<sequence length="81" mass="8565">MDKNKVKGERAKAPQNRMNIIRPDDGQKAGNMELNNSNEMGARAGSSGEMASGSAGTARIEDNNKDSQADISADNQTMGIP</sequence>
<dbReference type="RefSeq" id="WP_146897489.1">
    <property type="nucleotide sequence ID" value="NZ_BJYS01000013.1"/>
</dbReference>
<protein>
    <submittedName>
        <fullName evidence="2">Uncharacterized protein</fullName>
    </submittedName>
</protein>
<proteinExistence type="predicted"/>
<feature type="compositionally biased region" description="Polar residues" evidence="1">
    <location>
        <begin position="69"/>
        <end position="81"/>
    </location>
</feature>
<dbReference type="EMBL" id="BJYS01000013">
    <property type="protein sequence ID" value="GEO04217.1"/>
    <property type="molecule type" value="Genomic_DNA"/>
</dbReference>
<organism evidence="2 3">
    <name type="scientific">Adhaeribacter aerolatus</name>
    <dbReference type="NCBI Taxonomy" id="670289"/>
    <lineage>
        <taxon>Bacteria</taxon>
        <taxon>Pseudomonadati</taxon>
        <taxon>Bacteroidota</taxon>
        <taxon>Cytophagia</taxon>
        <taxon>Cytophagales</taxon>
        <taxon>Hymenobacteraceae</taxon>
        <taxon>Adhaeribacter</taxon>
    </lineage>
</organism>